<dbReference type="GO" id="GO:0005739">
    <property type="term" value="C:mitochondrion"/>
    <property type="evidence" value="ECO:0007669"/>
    <property type="project" value="UniProtKB-SubCell"/>
</dbReference>
<feature type="region of interest" description="Disordered" evidence="12">
    <location>
        <begin position="30"/>
        <end position="118"/>
    </location>
</feature>
<accession>A0A8C3MAJ3</accession>
<proteinExistence type="inferred from homology"/>
<evidence type="ECO:0000256" key="2">
    <source>
        <dbReference type="ARBA" id="ARBA00004173"/>
    </source>
</evidence>
<dbReference type="Ensembl" id="ENSCPVT00000003632.2">
    <property type="protein sequence ID" value="ENSCPVP00000003498.2"/>
    <property type="gene ID" value="ENSCPVG00000002575.2"/>
</dbReference>
<dbReference type="Proteomes" id="UP000694382">
    <property type="component" value="Unassembled WGS sequence"/>
</dbReference>
<dbReference type="Pfam" id="PF14784">
    <property type="entry name" value="ECSIT_C"/>
    <property type="match status" value="1"/>
</dbReference>
<feature type="compositionally biased region" description="Basic and acidic residues" evidence="12">
    <location>
        <begin position="51"/>
        <end position="62"/>
    </location>
</feature>
<accession>A0A8U8CBH2</accession>
<dbReference type="GO" id="GO:0005634">
    <property type="term" value="C:nucleus"/>
    <property type="evidence" value="ECO:0007669"/>
    <property type="project" value="UniProtKB-SubCell"/>
</dbReference>
<dbReference type="PANTHER" id="PTHR13113:SF1">
    <property type="entry name" value="EVOLUTIONARILY CONSERVED SIGNALING INTERMEDIATE IN TOLL PATHWAY, MITOCHONDRIAL"/>
    <property type="match status" value="1"/>
</dbReference>
<protein>
    <recommendedName>
        <fullName evidence="5">Evolutionarily conserved signaling intermediate in Toll pathway, mitochondrial</fullName>
    </recommendedName>
</protein>
<evidence type="ECO:0000256" key="9">
    <source>
        <dbReference type="ARBA" id="ARBA00022946"/>
    </source>
</evidence>
<keyword evidence="14" id="KW-1185">Reference proteome</keyword>
<dbReference type="InterPro" id="IPR029342">
    <property type="entry name" value="ECIST_C"/>
</dbReference>
<dbReference type="AlphaFoldDB" id="A0A8C3MAJ3"/>
<dbReference type="GO" id="GO:0007178">
    <property type="term" value="P:cell surface receptor protein serine/threonine kinase signaling pathway"/>
    <property type="evidence" value="ECO:0007669"/>
    <property type="project" value="TreeGrafter"/>
</dbReference>
<keyword evidence="7" id="KW-0399">Innate immunity</keyword>
<gene>
    <name evidence="13" type="primary">ECSIT</name>
</gene>
<dbReference type="Pfam" id="PF06239">
    <property type="entry name" value="ECSIT_N"/>
    <property type="match status" value="1"/>
</dbReference>
<evidence type="ECO:0000256" key="12">
    <source>
        <dbReference type="SAM" id="MobiDB-lite"/>
    </source>
</evidence>
<dbReference type="SMART" id="SM01284">
    <property type="entry name" value="ECSIT_Cterm"/>
    <property type="match status" value="1"/>
</dbReference>
<dbReference type="InterPro" id="IPR046448">
    <property type="entry name" value="ECSIT_N"/>
</dbReference>
<evidence type="ECO:0000256" key="10">
    <source>
        <dbReference type="ARBA" id="ARBA00023128"/>
    </source>
</evidence>
<dbReference type="GO" id="GO:0045087">
    <property type="term" value="P:innate immune response"/>
    <property type="evidence" value="ECO:0007669"/>
    <property type="project" value="UniProtKB-KW"/>
</dbReference>
<evidence type="ECO:0000256" key="5">
    <source>
        <dbReference type="ARBA" id="ARBA00019998"/>
    </source>
</evidence>
<evidence type="ECO:0000256" key="6">
    <source>
        <dbReference type="ARBA" id="ARBA00022490"/>
    </source>
</evidence>
<evidence type="ECO:0000313" key="14">
    <source>
        <dbReference type="Proteomes" id="UP000694382"/>
    </source>
</evidence>
<keyword evidence="6" id="KW-0963">Cytoplasm</keyword>
<evidence type="ECO:0000313" key="13">
    <source>
        <dbReference type="Ensembl" id="ENSCPVP00000003498.2"/>
    </source>
</evidence>
<dbReference type="InterPro" id="IPR010418">
    <property type="entry name" value="ECSIT"/>
</dbReference>
<feature type="region of interest" description="Disordered" evidence="12">
    <location>
        <begin position="428"/>
        <end position="475"/>
    </location>
</feature>
<feature type="compositionally biased region" description="Gly residues" evidence="12">
    <location>
        <begin position="64"/>
        <end position="86"/>
    </location>
</feature>
<name>A0A8C3MAJ3_GEOPR</name>
<evidence type="ECO:0000256" key="8">
    <source>
        <dbReference type="ARBA" id="ARBA00022859"/>
    </source>
</evidence>
<evidence type="ECO:0000256" key="1">
    <source>
        <dbReference type="ARBA" id="ARBA00004123"/>
    </source>
</evidence>
<dbReference type="PANTHER" id="PTHR13113">
    <property type="entry name" value="ECSIT EVOLUTIONARILY CONSERVED SIGNALING INTERMEDIATE IN TOLL PATHWAYS"/>
    <property type="match status" value="1"/>
</dbReference>
<reference evidence="13" key="1">
    <citation type="submission" date="2025-08" db="UniProtKB">
        <authorList>
            <consortium name="Ensembl"/>
        </authorList>
    </citation>
    <scope>IDENTIFICATION</scope>
</reference>
<keyword evidence="11" id="KW-0539">Nucleus</keyword>
<keyword evidence="9" id="KW-0809">Transit peptide</keyword>
<evidence type="ECO:0000256" key="3">
    <source>
        <dbReference type="ARBA" id="ARBA00004496"/>
    </source>
</evidence>
<reference evidence="13" key="2">
    <citation type="submission" date="2025-09" db="UniProtKB">
        <authorList>
            <consortium name="Ensembl"/>
        </authorList>
    </citation>
    <scope>IDENTIFICATION</scope>
</reference>
<keyword evidence="10" id="KW-0496">Mitochondrion</keyword>
<keyword evidence="8" id="KW-0391">Immunity</keyword>
<sequence length="475" mass="51085">MRLGWLRALPRRLWGGPAAPELCRSLCQRPARVPSEGSDSAEGTPKPRRAPSRDPAEGDTRGGDTSGGDASGGDASGGDTSGGDASGGDAPKPPLSRLRSRHERTHGDPGGSGGRADPGAAFEAALRELSRAPPGRGGRLALVEAALAALPALGAERSLGAYNALLRLLPRGAWVPRGPVQRLLFPFPRQQECGLRLLEQMERYGVMPDAETQFLLLGVFGPRSRPMRKLQRMQFWLPRLRHLDPHPQLPRPLPPGLEAARLGLQRMACDPGAVISVIQAPVPDSGEDEGSIQPFIVSCQSPDQRELLAQHGPARPVFVEGPFPLWLRGTLLKYFVLRGDPLPPELRDPPPDPERSFYFPLHLELELERGPWDEDGFAVDRAEEGPVLALCVPGGAARRCLARWIAALQEQNPALAATPVIFRLQPAAEPPPRARLGQGSPPGPGPEPPEGRGAGRREPRERRGIKGCADGRGCR</sequence>
<evidence type="ECO:0000256" key="11">
    <source>
        <dbReference type="ARBA" id="ARBA00023242"/>
    </source>
</evidence>
<evidence type="ECO:0000256" key="7">
    <source>
        <dbReference type="ARBA" id="ARBA00022588"/>
    </source>
</evidence>
<organism evidence="13 14">
    <name type="scientific">Geospiza parvula</name>
    <name type="common">Small tree-finch</name>
    <name type="synonym">Camarhynchus parvulus</name>
    <dbReference type="NCBI Taxonomy" id="87175"/>
    <lineage>
        <taxon>Eukaryota</taxon>
        <taxon>Metazoa</taxon>
        <taxon>Chordata</taxon>
        <taxon>Craniata</taxon>
        <taxon>Vertebrata</taxon>
        <taxon>Euteleostomi</taxon>
        <taxon>Archelosauria</taxon>
        <taxon>Archosauria</taxon>
        <taxon>Dinosauria</taxon>
        <taxon>Saurischia</taxon>
        <taxon>Theropoda</taxon>
        <taxon>Coelurosauria</taxon>
        <taxon>Aves</taxon>
        <taxon>Neognathae</taxon>
        <taxon>Neoaves</taxon>
        <taxon>Telluraves</taxon>
        <taxon>Australaves</taxon>
        <taxon>Passeriformes</taxon>
        <taxon>Thraupidae</taxon>
        <taxon>Camarhynchus</taxon>
    </lineage>
</organism>
<evidence type="ECO:0000256" key="4">
    <source>
        <dbReference type="ARBA" id="ARBA00007674"/>
    </source>
</evidence>
<comment type="subcellular location">
    <subcellularLocation>
        <location evidence="3">Cytoplasm</location>
    </subcellularLocation>
    <subcellularLocation>
        <location evidence="2">Mitochondrion</location>
    </subcellularLocation>
    <subcellularLocation>
        <location evidence="1">Nucleus</location>
    </subcellularLocation>
</comment>
<comment type="similarity">
    <text evidence="4">Belongs to the ECSIT family.</text>
</comment>
<feature type="compositionally biased region" description="Basic and acidic residues" evidence="12">
    <location>
        <begin position="449"/>
        <end position="464"/>
    </location>
</feature>